<organism evidence="1 2">
    <name type="scientific">Stenotrophomonas panacihumi</name>
    <dbReference type="NCBI Taxonomy" id="676599"/>
    <lineage>
        <taxon>Bacteria</taxon>
        <taxon>Pseudomonadati</taxon>
        <taxon>Pseudomonadota</taxon>
        <taxon>Gammaproteobacteria</taxon>
        <taxon>Lysobacterales</taxon>
        <taxon>Lysobacteraceae</taxon>
        <taxon>Stenotrophomonas</taxon>
    </lineage>
</organism>
<dbReference type="SUPFAM" id="SSF54001">
    <property type="entry name" value="Cysteine proteinases"/>
    <property type="match status" value="1"/>
</dbReference>
<sequence>MRVADVERFCEIPYDEATFDCADLVVHVQRQLFNREIELPGARPHGTEGQAALGELSKAYARRRDGAPQDGDLVLMLDHGQRRPGHAGTYFFLAHEGWVLHGNERNGCSVLHRVRELPEMGLRIEGYYEWA</sequence>
<keyword evidence="2" id="KW-1185">Reference proteome</keyword>
<evidence type="ECO:0000313" key="1">
    <source>
        <dbReference type="EMBL" id="KRG47337.1"/>
    </source>
</evidence>
<proteinExistence type="predicted"/>
<comment type="caution">
    <text evidence="1">The sequence shown here is derived from an EMBL/GenBank/DDBJ whole genome shotgun (WGS) entry which is preliminary data.</text>
</comment>
<dbReference type="Proteomes" id="UP000051802">
    <property type="component" value="Unassembled WGS sequence"/>
</dbReference>
<name>A0A0R0ARP1_9GAMM</name>
<dbReference type="Gene3D" id="3.90.1720.10">
    <property type="entry name" value="endopeptidase domain like (from Nostoc punctiforme)"/>
    <property type="match status" value="1"/>
</dbReference>
<dbReference type="InterPro" id="IPR038765">
    <property type="entry name" value="Papain-like_cys_pep_sf"/>
</dbReference>
<dbReference type="RefSeq" id="WP_057643343.1">
    <property type="nucleotide sequence ID" value="NZ_LLXU01000035.1"/>
</dbReference>
<protein>
    <recommendedName>
        <fullName evidence="3">Peptidoglycan endopeptidase</fullName>
    </recommendedName>
</protein>
<dbReference type="EMBL" id="LLXU01000035">
    <property type="protein sequence ID" value="KRG47337.1"/>
    <property type="molecule type" value="Genomic_DNA"/>
</dbReference>
<dbReference type="STRING" id="676599.ARC20_03130"/>
<evidence type="ECO:0000313" key="2">
    <source>
        <dbReference type="Proteomes" id="UP000051802"/>
    </source>
</evidence>
<dbReference type="OrthoDB" id="8794468at2"/>
<reference evidence="1 2" key="1">
    <citation type="submission" date="2015-10" db="EMBL/GenBank/DDBJ databases">
        <title>Genome sequencing and analysis of members of genus Stenotrophomonas.</title>
        <authorList>
            <person name="Patil P.P."/>
            <person name="Midha S."/>
            <person name="Patil P.B."/>
        </authorList>
    </citation>
    <scope>NUCLEOTIDE SEQUENCE [LARGE SCALE GENOMIC DNA]</scope>
    <source>
        <strain evidence="1 2">JCM 16536</strain>
    </source>
</reference>
<evidence type="ECO:0008006" key="3">
    <source>
        <dbReference type="Google" id="ProtNLM"/>
    </source>
</evidence>
<dbReference type="AlphaFoldDB" id="A0A0R0ARP1"/>
<accession>A0A0R0ARP1</accession>
<gene>
    <name evidence="1" type="ORF">ARC20_03130</name>
</gene>